<gene>
    <name evidence="1" type="ORF">EWM63_25515</name>
</gene>
<dbReference type="RefSeq" id="WP_130189037.1">
    <property type="nucleotide sequence ID" value="NZ_CP035913.1"/>
</dbReference>
<reference evidence="1 2" key="1">
    <citation type="submission" date="2019-02" db="EMBL/GenBank/DDBJ databases">
        <title>Draft Genome Sequences of Six Type Strains of the Genus Massilia.</title>
        <authorList>
            <person name="Miess H."/>
            <person name="Frediansyhah A."/>
            <person name="Gross H."/>
        </authorList>
    </citation>
    <scope>NUCLEOTIDE SEQUENCE [LARGE SCALE GENOMIC DNA]</scope>
    <source>
        <strain evidence="1 2">DSM 17473</strain>
    </source>
</reference>
<name>A0A4P6L4U8_9BURK</name>
<accession>A0A4P6L4U8</accession>
<evidence type="ECO:0008006" key="3">
    <source>
        <dbReference type="Google" id="ProtNLM"/>
    </source>
</evidence>
<organism evidence="1 2">
    <name type="scientific">Pseudoduganella lutea</name>
    <dbReference type="NCBI Taxonomy" id="321985"/>
    <lineage>
        <taxon>Bacteria</taxon>
        <taxon>Pseudomonadati</taxon>
        <taxon>Pseudomonadota</taxon>
        <taxon>Betaproteobacteria</taxon>
        <taxon>Burkholderiales</taxon>
        <taxon>Oxalobacteraceae</taxon>
        <taxon>Telluria group</taxon>
        <taxon>Pseudoduganella</taxon>
    </lineage>
</organism>
<evidence type="ECO:0000313" key="1">
    <source>
        <dbReference type="EMBL" id="QBE65928.1"/>
    </source>
</evidence>
<keyword evidence="2" id="KW-1185">Reference proteome</keyword>
<dbReference type="KEGG" id="plue:EWM63_25515"/>
<dbReference type="PROSITE" id="PS51257">
    <property type="entry name" value="PROKAR_LIPOPROTEIN"/>
    <property type="match status" value="1"/>
</dbReference>
<dbReference type="AlphaFoldDB" id="A0A4P6L4U8"/>
<proteinExistence type="predicted"/>
<dbReference type="OrthoDB" id="7004219at2"/>
<protein>
    <recommendedName>
        <fullName evidence="3">Lipoprotein</fullName>
    </recommendedName>
</protein>
<dbReference type="Proteomes" id="UP000290637">
    <property type="component" value="Chromosome"/>
</dbReference>
<evidence type="ECO:0000313" key="2">
    <source>
        <dbReference type="Proteomes" id="UP000290637"/>
    </source>
</evidence>
<dbReference type="EMBL" id="CP035913">
    <property type="protein sequence ID" value="QBE65928.1"/>
    <property type="molecule type" value="Genomic_DNA"/>
</dbReference>
<sequence>MIYAIRAVPILLLAIGCTPPPPAELKLRDVIDHSYHYDVYFDSNIDLLSIPSGNRYQKPFSTNLICSVADTQDFSPEQDLENPASGIVNLVSVQESGARGKYLFKAHLVFSHIVPDTTQAKSISSNSEVEELLASHTRIACKVRTLLYYGPAYYSNMIHISVDHVKELASKTALEERKFDLQEYRQRKRHP</sequence>